<name>F4PVV1_CACFS</name>
<gene>
    <name evidence="1" type="ORF">DFA_07235</name>
</gene>
<dbReference type="KEGG" id="dfa:DFA_07235"/>
<dbReference type="GeneID" id="14872452"/>
<keyword evidence="2" id="KW-1185">Reference proteome</keyword>
<reference evidence="2" key="1">
    <citation type="journal article" date="2011" name="Genome Res.">
        <title>Phylogeny-wide analysis of social amoeba genomes highlights ancient origins for complex intercellular communication.</title>
        <authorList>
            <person name="Heidel A.J."/>
            <person name="Lawal H.M."/>
            <person name="Felder M."/>
            <person name="Schilde C."/>
            <person name="Helps N.R."/>
            <person name="Tunggal B."/>
            <person name="Rivero F."/>
            <person name="John U."/>
            <person name="Schleicher M."/>
            <person name="Eichinger L."/>
            <person name="Platzer M."/>
            <person name="Noegel A.A."/>
            <person name="Schaap P."/>
            <person name="Gloeckner G."/>
        </authorList>
    </citation>
    <scope>NUCLEOTIDE SEQUENCE [LARGE SCALE GENOMIC DNA]</scope>
    <source>
        <strain evidence="2">SH3</strain>
    </source>
</reference>
<dbReference type="Proteomes" id="UP000007797">
    <property type="component" value="Unassembled WGS sequence"/>
</dbReference>
<dbReference type="EMBL" id="GL883013">
    <property type="protein sequence ID" value="EGG20115.1"/>
    <property type="molecule type" value="Genomic_DNA"/>
</dbReference>
<proteinExistence type="predicted"/>
<organism evidence="1 2">
    <name type="scientific">Cavenderia fasciculata</name>
    <name type="common">Slime mold</name>
    <name type="synonym">Dictyostelium fasciculatum</name>
    <dbReference type="NCBI Taxonomy" id="261658"/>
    <lineage>
        <taxon>Eukaryota</taxon>
        <taxon>Amoebozoa</taxon>
        <taxon>Evosea</taxon>
        <taxon>Eumycetozoa</taxon>
        <taxon>Dictyostelia</taxon>
        <taxon>Acytosteliales</taxon>
        <taxon>Cavenderiaceae</taxon>
        <taxon>Cavenderia</taxon>
    </lineage>
</organism>
<evidence type="ECO:0000313" key="1">
    <source>
        <dbReference type="EMBL" id="EGG20115.1"/>
    </source>
</evidence>
<accession>F4PVV1</accession>
<protein>
    <submittedName>
        <fullName evidence="1">Uncharacterized protein</fullName>
    </submittedName>
</protein>
<dbReference type="RefSeq" id="XP_004367098.1">
    <property type="nucleotide sequence ID" value="XM_004367041.1"/>
</dbReference>
<evidence type="ECO:0000313" key="2">
    <source>
        <dbReference type="Proteomes" id="UP000007797"/>
    </source>
</evidence>
<sequence>MEEEEPTHQFIKETINHFKYNGSYIGGFKKKATQRVIWLLYLVSNGMPPNKQTKHNDDDDSKSLNIIMIAQLLLKDNHEWNELIEFINNANQYENKIVRYNAFMLMFQSIRIVMQSKRLISSWLLSKMIQTFSSSLSTALLKERQNIDYNGTYPDDTQMAIEAILRYLTFVPISNSRGSFKHCK</sequence>
<dbReference type="AlphaFoldDB" id="F4PVV1"/>